<feature type="transmembrane region" description="Helical" evidence="6">
    <location>
        <begin position="438"/>
        <end position="457"/>
    </location>
</feature>
<keyword evidence="5 6" id="KW-0472">Membrane</keyword>
<dbReference type="Pfam" id="PF07690">
    <property type="entry name" value="MFS_1"/>
    <property type="match status" value="1"/>
</dbReference>
<sequence>MSDKKISTKVLCAIFATGILSFCGVAGETAMNITFPVLMKAFSVNTSTVQWVTTIYLLVVACVVPLSAYLKRSFKMKTIFLVANLLSILGVLIDFIAPSFGFVVLGRLVQGMGVGFALPLMFNIILEQVPSRKIGLMMGVGTLITAVAPAIGPTVGGLLTAHFGWRSIFLVQFPILLASLIAGLRSIEQKSEVQRESLDFLSLLATIFLFLGLILGIHGVADHAFVSFSVLGWLLIGILGLVLLIWRSTTLDKPIINLSILKNHKLTGHIIAFFSFQLGSLAMSFLLPNYVQLVNHSNTTSAALMLLPGAIIGAGFAPFSGIILDKMGARKPILIGAILIVLAQLLFSLFGLSLSNTFILVFYMIFMTGLGVSFGNVMTNGQKQLSLDQRADANAIFNTLQQFAGAVGTTLASLIVAMSQANHKVDFAQATAQGSRNGFMVLFALAIFQLLVLVSVVKKND</sequence>
<dbReference type="AlphaFoldDB" id="A0A074IVP9"/>
<feature type="transmembrane region" description="Helical" evidence="6">
    <location>
        <begin position="302"/>
        <end position="324"/>
    </location>
</feature>
<organism evidence="8 9">
    <name type="scientific">Streptococcus salivarius</name>
    <dbReference type="NCBI Taxonomy" id="1304"/>
    <lineage>
        <taxon>Bacteria</taxon>
        <taxon>Bacillati</taxon>
        <taxon>Bacillota</taxon>
        <taxon>Bacilli</taxon>
        <taxon>Lactobacillales</taxon>
        <taxon>Streptococcaceae</taxon>
        <taxon>Streptococcus</taxon>
    </lineage>
</organism>
<feature type="transmembrane region" description="Helical" evidence="6">
    <location>
        <begin position="333"/>
        <end position="352"/>
    </location>
</feature>
<reference evidence="8 9" key="1">
    <citation type="submission" date="2014-04" db="EMBL/GenBank/DDBJ databases">
        <title>Variable characteristics of bacteriocin-producing Streptococcus salivarius strains isolated from Malaysian subjects.</title>
        <authorList>
            <person name="Philip K."/>
            <person name="Barbour A."/>
        </authorList>
    </citation>
    <scope>NUCLEOTIDE SEQUENCE [LARGE SCALE GENOMIC DNA]</scope>
    <source>
        <strain evidence="8 9">NU10</strain>
    </source>
</reference>
<dbReference type="PANTHER" id="PTHR42718:SF9">
    <property type="entry name" value="MAJOR FACILITATOR SUPERFAMILY MULTIDRUG TRANSPORTER MFSC"/>
    <property type="match status" value="1"/>
</dbReference>
<feature type="transmembrane region" description="Helical" evidence="6">
    <location>
        <begin position="103"/>
        <end position="122"/>
    </location>
</feature>
<feature type="transmembrane region" description="Helical" evidence="6">
    <location>
        <begin position="399"/>
        <end position="418"/>
    </location>
</feature>
<gene>
    <name evidence="8" type="ORF">DL07_03720</name>
</gene>
<evidence type="ECO:0000313" key="8">
    <source>
        <dbReference type="EMBL" id="KEO44986.1"/>
    </source>
</evidence>
<feature type="transmembrane region" description="Helical" evidence="6">
    <location>
        <begin position="224"/>
        <end position="246"/>
    </location>
</feature>
<feature type="transmembrane region" description="Helical" evidence="6">
    <location>
        <begin position="79"/>
        <end position="97"/>
    </location>
</feature>
<evidence type="ECO:0000256" key="6">
    <source>
        <dbReference type="SAM" id="Phobius"/>
    </source>
</evidence>
<dbReference type="SUPFAM" id="SSF103473">
    <property type="entry name" value="MFS general substrate transporter"/>
    <property type="match status" value="1"/>
</dbReference>
<dbReference type="InterPro" id="IPR036259">
    <property type="entry name" value="MFS_trans_sf"/>
</dbReference>
<dbReference type="PROSITE" id="PS50850">
    <property type="entry name" value="MFS"/>
    <property type="match status" value="1"/>
</dbReference>
<dbReference type="RefSeq" id="WP_037602325.1">
    <property type="nucleotide sequence ID" value="NZ_JJMS01000001.1"/>
</dbReference>
<evidence type="ECO:0000256" key="4">
    <source>
        <dbReference type="ARBA" id="ARBA00022989"/>
    </source>
</evidence>
<dbReference type="InterPro" id="IPR011701">
    <property type="entry name" value="MFS"/>
</dbReference>
<keyword evidence="3 6" id="KW-0812">Transmembrane</keyword>
<feature type="transmembrane region" description="Helical" evidence="6">
    <location>
        <begin position="198"/>
        <end position="218"/>
    </location>
</feature>
<evidence type="ECO:0000256" key="3">
    <source>
        <dbReference type="ARBA" id="ARBA00022692"/>
    </source>
</evidence>
<dbReference type="Gene3D" id="1.20.1720.10">
    <property type="entry name" value="Multidrug resistance protein D"/>
    <property type="match status" value="1"/>
</dbReference>
<dbReference type="PANTHER" id="PTHR42718">
    <property type="entry name" value="MAJOR FACILITATOR SUPERFAMILY MULTIDRUG TRANSPORTER MFSC"/>
    <property type="match status" value="1"/>
</dbReference>
<evidence type="ECO:0000256" key="5">
    <source>
        <dbReference type="ARBA" id="ARBA00023136"/>
    </source>
</evidence>
<evidence type="ECO:0000313" key="9">
    <source>
        <dbReference type="Proteomes" id="UP000027855"/>
    </source>
</evidence>
<comment type="caution">
    <text evidence="8">The sequence shown here is derived from an EMBL/GenBank/DDBJ whole genome shotgun (WGS) entry which is preliminary data.</text>
</comment>
<feature type="transmembrane region" description="Helical" evidence="6">
    <location>
        <begin position="266"/>
        <end position="287"/>
    </location>
</feature>
<proteinExistence type="predicted"/>
<evidence type="ECO:0000259" key="7">
    <source>
        <dbReference type="PROSITE" id="PS50850"/>
    </source>
</evidence>
<dbReference type="InterPro" id="IPR020846">
    <property type="entry name" value="MFS_dom"/>
</dbReference>
<dbReference type="Gene3D" id="1.20.1250.20">
    <property type="entry name" value="MFS general substrate transporter like domains"/>
    <property type="match status" value="1"/>
</dbReference>
<dbReference type="GO" id="GO:0022857">
    <property type="term" value="F:transmembrane transporter activity"/>
    <property type="evidence" value="ECO:0007669"/>
    <property type="project" value="InterPro"/>
</dbReference>
<dbReference type="Proteomes" id="UP000027855">
    <property type="component" value="Unassembled WGS sequence"/>
</dbReference>
<feature type="transmembrane region" description="Helical" evidence="6">
    <location>
        <begin position="358"/>
        <end position="378"/>
    </location>
</feature>
<evidence type="ECO:0000256" key="1">
    <source>
        <dbReference type="ARBA" id="ARBA00004651"/>
    </source>
</evidence>
<feature type="transmembrane region" description="Helical" evidence="6">
    <location>
        <begin position="51"/>
        <end position="70"/>
    </location>
</feature>
<keyword evidence="4 6" id="KW-1133">Transmembrane helix</keyword>
<dbReference type="PRINTS" id="PR01036">
    <property type="entry name" value="TCRTETB"/>
</dbReference>
<keyword evidence="2" id="KW-0813">Transport</keyword>
<feature type="domain" description="Major facilitator superfamily (MFS) profile" evidence="7">
    <location>
        <begin position="13"/>
        <end position="461"/>
    </location>
</feature>
<feature type="transmembrane region" description="Helical" evidence="6">
    <location>
        <begin position="163"/>
        <end position="186"/>
    </location>
</feature>
<accession>A0A074IVP9</accession>
<dbReference type="GO" id="GO:0005886">
    <property type="term" value="C:plasma membrane"/>
    <property type="evidence" value="ECO:0007669"/>
    <property type="project" value="UniProtKB-SubCell"/>
</dbReference>
<comment type="subcellular location">
    <subcellularLocation>
        <location evidence="1">Cell membrane</location>
        <topology evidence="1">Multi-pass membrane protein</topology>
    </subcellularLocation>
</comment>
<name>A0A074IVP9_STRSL</name>
<feature type="transmembrane region" description="Helical" evidence="6">
    <location>
        <begin position="134"/>
        <end position="151"/>
    </location>
</feature>
<protein>
    <submittedName>
        <fullName evidence="8">MFS transporter</fullName>
    </submittedName>
</protein>
<evidence type="ECO:0000256" key="2">
    <source>
        <dbReference type="ARBA" id="ARBA00022448"/>
    </source>
</evidence>
<dbReference type="EMBL" id="JJMT01000015">
    <property type="protein sequence ID" value="KEO44986.1"/>
    <property type="molecule type" value="Genomic_DNA"/>
</dbReference>